<sequence length="81" mass="9567">MVLDSYATSKMSEHSQGPPNMVFKTTEFREQRIWRNMLFLNRFRQLFMLGKLRCMDGGIDYMICDSAWEGGKPDIRLEVQN</sequence>
<proteinExistence type="predicted"/>
<reference evidence="2 3" key="1">
    <citation type="submission" date="2022-04" db="EMBL/GenBank/DDBJ databases">
        <title>Chromosome-level reference genomes for two strains of Caenorhabditis briggsae: an improved platform for comparative genomics.</title>
        <authorList>
            <person name="Stevens L."/>
            <person name="Andersen E."/>
        </authorList>
    </citation>
    <scope>NUCLEOTIDE SEQUENCE [LARGE SCALE GENOMIC DNA]</scope>
    <source>
        <strain evidence="2">VX34</strain>
        <tissue evidence="2">Whole-organism</tissue>
    </source>
</reference>
<evidence type="ECO:0000256" key="1">
    <source>
        <dbReference type="SAM" id="MobiDB-lite"/>
    </source>
</evidence>
<dbReference type="AlphaFoldDB" id="A0AAE9FDE0"/>
<feature type="region of interest" description="Disordered" evidence="1">
    <location>
        <begin position="1"/>
        <end position="21"/>
    </location>
</feature>
<accession>A0AAE9FDE0</accession>
<protein>
    <submittedName>
        <fullName evidence="2">Uncharacterized protein</fullName>
    </submittedName>
</protein>
<evidence type="ECO:0000313" key="3">
    <source>
        <dbReference type="Proteomes" id="UP000829354"/>
    </source>
</evidence>
<name>A0AAE9FDE0_CAEBR</name>
<dbReference type="EMBL" id="CP092625">
    <property type="protein sequence ID" value="UMM43378.1"/>
    <property type="molecule type" value="Genomic_DNA"/>
</dbReference>
<organism evidence="2 3">
    <name type="scientific">Caenorhabditis briggsae</name>
    <dbReference type="NCBI Taxonomy" id="6238"/>
    <lineage>
        <taxon>Eukaryota</taxon>
        <taxon>Metazoa</taxon>
        <taxon>Ecdysozoa</taxon>
        <taxon>Nematoda</taxon>
        <taxon>Chromadorea</taxon>
        <taxon>Rhabditida</taxon>
        <taxon>Rhabditina</taxon>
        <taxon>Rhabditomorpha</taxon>
        <taxon>Rhabditoidea</taxon>
        <taxon>Rhabditidae</taxon>
        <taxon>Peloderinae</taxon>
        <taxon>Caenorhabditis</taxon>
    </lineage>
</organism>
<keyword evidence="3" id="KW-1185">Reference proteome</keyword>
<dbReference type="Proteomes" id="UP000829354">
    <property type="component" value="Chromosome X"/>
</dbReference>
<evidence type="ECO:0000313" key="2">
    <source>
        <dbReference type="EMBL" id="UMM43378.1"/>
    </source>
</evidence>
<feature type="compositionally biased region" description="Polar residues" evidence="1">
    <location>
        <begin position="1"/>
        <end position="18"/>
    </location>
</feature>
<gene>
    <name evidence="2" type="ORF">L5515_018892</name>
</gene>